<keyword evidence="1" id="KW-0472">Membrane</keyword>
<gene>
    <name evidence="2" type="ORF">SDC9_159802</name>
</gene>
<keyword evidence="1" id="KW-0812">Transmembrane</keyword>
<protein>
    <submittedName>
        <fullName evidence="2">Uncharacterized protein</fullName>
    </submittedName>
</protein>
<accession>A0A645FJ69</accession>
<proteinExistence type="predicted"/>
<dbReference type="AlphaFoldDB" id="A0A645FJ69"/>
<evidence type="ECO:0000256" key="1">
    <source>
        <dbReference type="SAM" id="Phobius"/>
    </source>
</evidence>
<keyword evidence="1" id="KW-1133">Transmembrane helix</keyword>
<comment type="caution">
    <text evidence="2">The sequence shown here is derived from an EMBL/GenBank/DDBJ whole genome shotgun (WGS) entry which is preliminary data.</text>
</comment>
<feature type="transmembrane region" description="Helical" evidence="1">
    <location>
        <begin position="56"/>
        <end position="75"/>
    </location>
</feature>
<dbReference type="EMBL" id="VSSQ01058836">
    <property type="protein sequence ID" value="MPN12484.1"/>
    <property type="molecule type" value="Genomic_DNA"/>
</dbReference>
<evidence type="ECO:0000313" key="2">
    <source>
        <dbReference type="EMBL" id="MPN12484.1"/>
    </source>
</evidence>
<name>A0A645FJ69_9ZZZZ</name>
<organism evidence="2">
    <name type="scientific">bioreactor metagenome</name>
    <dbReference type="NCBI Taxonomy" id="1076179"/>
    <lineage>
        <taxon>unclassified sequences</taxon>
        <taxon>metagenomes</taxon>
        <taxon>ecological metagenomes</taxon>
    </lineage>
</organism>
<reference evidence="2" key="1">
    <citation type="submission" date="2019-08" db="EMBL/GenBank/DDBJ databases">
        <authorList>
            <person name="Kucharzyk K."/>
            <person name="Murdoch R.W."/>
            <person name="Higgins S."/>
            <person name="Loffler F."/>
        </authorList>
    </citation>
    <scope>NUCLEOTIDE SEQUENCE</scope>
</reference>
<sequence>MRTAVTGNKSNFFAGILANHKFNITVWRRNFFLINIIKNVRVINARTANNRDLNHYITLSLIFSFWIKLFLFSFYGKYSCLVNLSFMLLSLNCP</sequence>